<dbReference type="AlphaFoldDB" id="A0A1H2YG05"/>
<evidence type="ECO:0008006" key="4">
    <source>
        <dbReference type="Google" id="ProtNLM"/>
    </source>
</evidence>
<feature type="compositionally biased region" description="Basic and acidic residues" evidence="1">
    <location>
        <begin position="55"/>
        <end position="72"/>
    </location>
</feature>
<proteinExistence type="predicted"/>
<name>A0A1H2YG05_9BACL</name>
<evidence type="ECO:0000313" key="3">
    <source>
        <dbReference type="Proteomes" id="UP000198534"/>
    </source>
</evidence>
<reference evidence="2 3" key="1">
    <citation type="submission" date="2016-10" db="EMBL/GenBank/DDBJ databases">
        <authorList>
            <person name="de Groot N.N."/>
        </authorList>
    </citation>
    <scope>NUCLEOTIDE SEQUENCE [LARGE SCALE GENOMIC DNA]</scope>
    <source>
        <strain evidence="2 3">DSM 45610</strain>
    </source>
</reference>
<accession>A0A1H2YG05</accession>
<dbReference type="EMBL" id="FNNQ01000009">
    <property type="protein sequence ID" value="SDX04020.1"/>
    <property type="molecule type" value="Genomic_DNA"/>
</dbReference>
<evidence type="ECO:0000256" key="1">
    <source>
        <dbReference type="SAM" id="MobiDB-lite"/>
    </source>
</evidence>
<feature type="region of interest" description="Disordered" evidence="1">
    <location>
        <begin position="54"/>
        <end position="93"/>
    </location>
</feature>
<evidence type="ECO:0000313" key="2">
    <source>
        <dbReference type="EMBL" id="SDX04020.1"/>
    </source>
</evidence>
<keyword evidence="3" id="KW-1185">Reference proteome</keyword>
<gene>
    <name evidence="2" type="ORF">SAMN05444487_10960</name>
</gene>
<organism evidence="2 3">
    <name type="scientific">Marininema mesophilum</name>
    <dbReference type="NCBI Taxonomy" id="1048340"/>
    <lineage>
        <taxon>Bacteria</taxon>
        <taxon>Bacillati</taxon>
        <taxon>Bacillota</taxon>
        <taxon>Bacilli</taxon>
        <taxon>Bacillales</taxon>
        <taxon>Thermoactinomycetaceae</taxon>
        <taxon>Marininema</taxon>
    </lineage>
</organism>
<sequence length="155" mass="17303">MFLHRVAITSSDDGNSLGHNDEGRNDMILKWLGMAVVIVLSSSTIMGTYNVIQSRDSRLDPDQEESRSEMDRSQISSKTMAPTPKKHDAPSEITMSEAQRVIVGKLHPKSQIKKLQREIRDGRVVYVADVAGRDMGGKLVLDAQKRSLVGIEWRV</sequence>
<protein>
    <recommendedName>
        <fullName evidence="4">Peptidase propeptide and YPEB domain-containing protein</fullName>
    </recommendedName>
</protein>
<dbReference type="Proteomes" id="UP000198534">
    <property type="component" value="Unassembled WGS sequence"/>
</dbReference>